<dbReference type="EMBL" id="QENQ01000001">
    <property type="protein sequence ID" value="PVX30993.1"/>
    <property type="molecule type" value="Genomic_DNA"/>
</dbReference>
<comment type="caution">
    <text evidence="2">The sequence shown here is derived from an EMBL/GenBank/DDBJ whole genome shotgun (WGS) entry which is preliminary data.</text>
</comment>
<dbReference type="Gene3D" id="3.10.450.50">
    <property type="match status" value="1"/>
</dbReference>
<evidence type="ECO:0000313" key="2">
    <source>
        <dbReference type="EMBL" id="PVX30993.1"/>
    </source>
</evidence>
<keyword evidence="3" id="KW-1185">Reference proteome</keyword>
<dbReference type="Proteomes" id="UP000245890">
    <property type="component" value="Unassembled WGS sequence"/>
</dbReference>
<organism evidence="2 3">
    <name type="scientific">Sphingomonas pokkalii</name>
    <dbReference type="NCBI Taxonomy" id="2175090"/>
    <lineage>
        <taxon>Bacteria</taxon>
        <taxon>Pseudomonadati</taxon>
        <taxon>Pseudomonadota</taxon>
        <taxon>Alphaproteobacteria</taxon>
        <taxon>Sphingomonadales</taxon>
        <taxon>Sphingomonadaceae</taxon>
        <taxon>Sphingomonas</taxon>
    </lineage>
</organism>
<dbReference type="SUPFAM" id="SSF54427">
    <property type="entry name" value="NTF2-like"/>
    <property type="match status" value="1"/>
</dbReference>
<proteinExistence type="predicted"/>
<dbReference type="OrthoDB" id="120856at2"/>
<dbReference type="AlphaFoldDB" id="A0A2U0SI19"/>
<protein>
    <submittedName>
        <fullName evidence="2">DUF4440 domain-containing protein</fullName>
    </submittedName>
</protein>
<evidence type="ECO:0000259" key="1">
    <source>
        <dbReference type="Pfam" id="PF14534"/>
    </source>
</evidence>
<dbReference type="RefSeq" id="WP_116470387.1">
    <property type="nucleotide sequence ID" value="NZ_QENQ01000001.1"/>
</dbReference>
<reference evidence="2 3" key="1">
    <citation type="submission" date="2018-05" db="EMBL/GenBank/DDBJ databases">
        <title>Description of Sphingomonas pokkalii sp nov, isolated from the rhizosphere of saline tolerant pokkali rice and its draft genome analysis.</title>
        <authorList>
            <person name="Menon R."/>
            <person name="Kumari S."/>
            <person name="Rameshkumar N."/>
        </authorList>
    </citation>
    <scope>NUCLEOTIDE SEQUENCE [LARGE SCALE GENOMIC DNA]</scope>
    <source>
        <strain evidence="2 3">L3B27</strain>
    </source>
</reference>
<dbReference type="Pfam" id="PF14534">
    <property type="entry name" value="DUF4440"/>
    <property type="match status" value="1"/>
</dbReference>
<evidence type="ECO:0000313" key="3">
    <source>
        <dbReference type="Proteomes" id="UP000245890"/>
    </source>
</evidence>
<dbReference type="InterPro" id="IPR032710">
    <property type="entry name" value="NTF2-like_dom_sf"/>
</dbReference>
<sequence>MLIAMALFFAASDDARAAIDVAMADSVAGWNAGDVERFMAVYSEAPETSFVAESGLVRGKVAMTARYRAKYDFADTAKRGKLTIERIDYRPLGPGYALYIGRYTLRYPDGRSASGPTSLVLHREAGGWKIIADHSS</sequence>
<accession>A0A2U0SI19</accession>
<dbReference type="InterPro" id="IPR011944">
    <property type="entry name" value="Steroid_delta5-4_isomerase"/>
</dbReference>
<feature type="domain" description="DUF4440" evidence="1">
    <location>
        <begin position="28"/>
        <end position="130"/>
    </location>
</feature>
<dbReference type="NCBIfam" id="TIGR02246">
    <property type="entry name" value="SgcJ/EcaC family oxidoreductase"/>
    <property type="match status" value="1"/>
</dbReference>
<dbReference type="InterPro" id="IPR027843">
    <property type="entry name" value="DUF4440"/>
</dbReference>
<name>A0A2U0SI19_9SPHN</name>
<gene>
    <name evidence="2" type="ORF">DD559_18020</name>
</gene>